<dbReference type="InterPro" id="IPR006665">
    <property type="entry name" value="OmpA-like"/>
</dbReference>
<dbReference type="GO" id="GO:0009279">
    <property type="term" value="C:cell outer membrane"/>
    <property type="evidence" value="ECO:0007669"/>
    <property type="project" value="UniProtKB-SubCell"/>
</dbReference>
<evidence type="ECO:0000256" key="5">
    <source>
        <dbReference type="ARBA" id="ARBA00023139"/>
    </source>
</evidence>
<keyword evidence="7 13" id="KW-0449">Lipoprotein</keyword>
<comment type="caution">
    <text evidence="13">The sequence shown here is derived from an EMBL/GenBank/DDBJ whole genome shotgun (WGS) entry which is preliminary data.</text>
</comment>
<evidence type="ECO:0000256" key="4">
    <source>
        <dbReference type="ARBA" id="ARBA00023136"/>
    </source>
</evidence>
<name>A0A832HZT4_UNCEI</name>
<dbReference type="HAMAP" id="MF_02204">
    <property type="entry name" value="Pal"/>
    <property type="match status" value="1"/>
</dbReference>
<evidence type="ECO:0000256" key="8">
    <source>
        <dbReference type="ARBA" id="ARBA00023306"/>
    </source>
</evidence>
<evidence type="ECO:0000256" key="9">
    <source>
        <dbReference type="HAMAP-Rule" id="MF_02204"/>
    </source>
</evidence>
<dbReference type="SUPFAM" id="SSF103088">
    <property type="entry name" value="OmpA-like"/>
    <property type="match status" value="1"/>
</dbReference>
<dbReference type="InterPro" id="IPR039001">
    <property type="entry name" value="Pal"/>
</dbReference>
<keyword evidence="2" id="KW-0132">Cell division</keyword>
<evidence type="ECO:0000256" key="7">
    <source>
        <dbReference type="ARBA" id="ARBA00023288"/>
    </source>
</evidence>
<sequence>MNTLTIRTLAVAALAATELLTGCARKSQEATPAPPTPPPTTTPAPTPSPSPTPAPTPAPPAPAPDAASQLRDVFFAFDSYALDDAARAALDATARVLRDNPDMNLTIEGHCDERGTVEYNQALGERRAGAARDYLVAAGIAPSRLHVISYGKERPFATGSDESAWAQNRRAHFVVR</sequence>
<dbReference type="AlphaFoldDB" id="A0A832HZT4"/>
<accession>A0A832HZT4</accession>
<dbReference type="InterPro" id="IPR036737">
    <property type="entry name" value="OmpA-like_sf"/>
</dbReference>
<feature type="region of interest" description="Disordered" evidence="11">
    <location>
        <begin position="25"/>
        <end position="66"/>
    </location>
</feature>
<keyword evidence="8" id="KW-0131">Cell cycle</keyword>
<dbReference type="InterPro" id="IPR014169">
    <property type="entry name" value="Pal_lipo_C"/>
</dbReference>
<evidence type="ECO:0000256" key="1">
    <source>
        <dbReference type="ARBA" id="ARBA00004442"/>
    </source>
</evidence>
<reference evidence="13" key="1">
    <citation type="journal article" date="2020" name="mSystems">
        <title>Genome- and Community-Level Interaction Insights into Carbon Utilization and Element Cycling Functions of Hydrothermarchaeota in Hydrothermal Sediment.</title>
        <authorList>
            <person name="Zhou Z."/>
            <person name="Liu Y."/>
            <person name="Xu W."/>
            <person name="Pan J."/>
            <person name="Luo Z.H."/>
            <person name="Li M."/>
        </authorList>
    </citation>
    <scope>NUCLEOTIDE SEQUENCE [LARGE SCALE GENOMIC DNA]</scope>
    <source>
        <strain evidence="13">SpSt-381</strain>
    </source>
</reference>
<dbReference type="PANTHER" id="PTHR30329">
    <property type="entry name" value="STATOR ELEMENT OF FLAGELLAR MOTOR COMPLEX"/>
    <property type="match status" value="1"/>
</dbReference>
<keyword evidence="3" id="KW-0732">Signal</keyword>
<dbReference type="PANTHER" id="PTHR30329:SF21">
    <property type="entry name" value="LIPOPROTEIN YIAD-RELATED"/>
    <property type="match status" value="1"/>
</dbReference>
<dbReference type="PRINTS" id="PR01023">
    <property type="entry name" value="NAFLGMOTY"/>
</dbReference>
<comment type="similarity">
    <text evidence="9">Belongs to the Pal lipoprotein family.</text>
</comment>
<evidence type="ECO:0000256" key="2">
    <source>
        <dbReference type="ARBA" id="ARBA00022618"/>
    </source>
</evidence>
<keyword evidence="4 10" id="KW-0472">Membrane</keyword>
<keyword evidence="5" id="KW-0564">Palmitate</keyword>
<dbReference type="PRINTS" id="PR01021">
    <property type="entry name" value="OMPADOMAIN"/>
</dbReference>
<protein>
    <recommendedName>
        <fullName evidence="9">Peptidoglycan-associated protein</fullName>
    </recommendedName>
</protein>
<evidence type="ECO:0000256" key="6">
    <source>
        <dbReference type="ARBA" id="ARBA00023237"/>
    </source>
</evidence>
<dbReference type="Pfam" id="PF00691">
    <property type="entry name" value="OmpA"/>
    <property type="match status" value="1"/>
</dbReference>
<dbReference type="Gene3D" id="3.30.1330.60">
    <property type="entry name" value="OmpA-like domain"/>
    <property type="match status" value="1"/>
</dbReference>
<keyword evidence="6" id="KW-0998">Cell outer membrane</keyword>
<dbReference type="InterPro" id="IPR006664">
    <property type="entry name" value="OMP_bac"/>
</dbReference>
<proteinExistence type="inferred from homology"/>
<evidence type="ECO:0000313" key="13">
    <source>
        <dbReference type="EMBL" id="HGZ42054.1"/>
    </source>
</evidence>
<dbReference type="InterPro" id="IPR050330">
    <property type="entry name" value="Bact_OuterMem_StrucFunc"/>
</dbReference>
<evidence type="ECO:0000259" key="12">
    <source>
        <dbReference type="PROSITE" id="PS51123"/>
    </source>
</evidence>
<dbReference type="PROSITE" id="PS51123">
    <property type="entry name" value="OMPA_2"/>
    <property type="match status" value="1"/>
</dbReference>
<feature type="domain" description="OmpA-like" evidence="12">
    <location>
        <begin position="62"/>
        <end position="176"/>
    </location>
</feature>
<gene>
    <name evidence="9 13" type="primary">pal</name>
    <name evidence="13" type="ORF">ENR23_01280</name>
</gene>
<dbReference type="GO" id="GO:0051301">
    <property type="term" value="P:cell division"/>
    <property type="evidence" value="ECO:0007669"/>
    <property type="project" value="UniProtKB-KW"/>
</dbReference>
<feature type="compositionally biased region" description="Pro residues" evidence="11">
    <location>
        <begin position="32"/>
        <end position="63"/>
    </location>
</feature>
<evidence type="ECO:0000256" key="3">
    <source>
        <dbReference type="ARBA" id="ARBA00022729"/>
    </source>
</evidence>
<dbReference type="NCBIfam" id="TIGR02802">
    <property type="entry name" value="Pal_lipo"/>
    <property type="match status" value="1"/>
</dbReference>
<evidence type="ECO:0000256" key="11">
    <source>
        <dbReference type="SAM" id="MobiDB-lite"/>
    </source>
</evidence>
<dbReference type="CDD" id="cd07185">
    <property type="entry name" value="OmpA_C-like"/>
    <property type="match status" value="1"/>
</dbReference>
<comment type="subcellular location">
    <subcellularLocation>
        <location evidence="1">Cell outer membrane</location>
    </subcellularLocation>
</comment>
<dbReference type="EMBL" id="DSQF01000002">
    <property type="protein sequence ID" value="HGZ42054.1"/>
    <property type="molecule type" value="Genomic_DNA"/>
</dbReference>
<organism evidence="13">
    <name type="scientific">Eiseniibacteriota bacterium</name>
    <dbReference type="NCBI Taxonomy" id="2212470"/>
    <lineage>
        <taxon>Bacteria</taxon>
        <taxon>Candidatus Eiseniibacteriota</taxon>
    </lineage>
</organism>
<evidence type="ECO:0000256" key="10">
    <source>
        <dbReference type="PROSITE-ProRule" id="PRU00473"/>
    </source>
</evidence>